<accession>A0ACC0VEU3</accession>
<keyword evidence="2" id="KW-1185">Reference proteome</keyword>
<evidence type="ECO:0000313" key="1">
    <source>
        <dbReference type="EMBL" id="KAI9904350.1"/>
    </source>
</evidence>
<sequence>MRFTLHPAILTTSALCAPAPAPVANSGRAVVVSGSNDEDAKFIYPDYRRRAIVVCAEGDEDAKVIYPDS</sequence>
<organism evidence="1 2">
    <name type="scientific">Trichothecium roseum</name>
    <dbReference type="NCBI Taxonomy" id="47278"/>
    <lineage>
        <taxon>Eukaryota</taxon>
        <taxon>Fungi</taxon>
        <taxon>Dikarya</taxon>
        <taxon>Ascomycota</taxon>
        <taxon>Pezizomycotina</taxon>
        <taxon>Sordariomycetes</taxon>
        <taxon>Hypocreomycetidae</taxon>
        <taxon>Hypocreales</taxon>
        <taxon>Hypocreales incertae sedis</taxon>
        <taxon>Trichothecium</taxon>
    </lineage>
</organism>
<dbReference type="Proteomes" id="UP001163324">
    <property type="component" value="Chromosome 1"/>
</dbReference>
<name>A0ACC0VEU3_9HYPO</name>
<comment type="caution">
    <text evidence="1">The sequence shown here is derived from an EMBL/GenBank/DDBJ whole genome shotgun (WGS) entry which is preliminary data.</text>
</comment>
<dbReference type="EMBL" id="CM047940">
    <property type="protein sequence ID" value="KAI9904350.1"/>
    <property type="molecule type" value="Genomic_DNA"/>
</dbReference>
<protein>
    <submittedName>
        <fullName evidence="1">Uncharacterized protein</fullName>
    </submittedName>
</protein>
<gene>
    <name evidence="1" type="ORF">N3K66_000879</name>
</gene>
<reference evidence="1" key="1">
    <citation type="submission" date="2022-10" db="EMBL/GenBank/DDBJ databases">
        <title>Complete Genome of Trichothecium roseum strain YXFP-22015, a Plant Pathogen Isolated from Citrus.</title>
        <authorList>
            <person name="Wang Y."/>
            <person name="Zhu L."/>
        </authorList>
    </citation>
    <scope>NUCLEOTIDE SEQUENCE</scope>
    <source>
        <strain evidence="1">YXFP-22015</strain>
    </source>
</reference>
<evidence type="ECO:0000313" key="2">
    <source>
        <dbReference type="Proteomes" id="UP001163324"/>
    </source>
</evidence>
<proteinExistence type="predicted"/>